<evidence type="ECO:0008006" key="3">
    <source>
        <dbReference type="Google" id="ProtNLM"/>
    </source>
</evidence>
<sequence length="284" mass="33262">MTFKHLKLLLMLILGLTLPCISTHAMEPKLATALTGEYNNFLPTGKITRFAGETLYYDISFLWFENAASAKVSFYEEHGKYFSVLEASTKGFVGFFTAYRKHYYKTEFEVIDKGRRLRPKTFLRQVTSASNTETTRHKFDYSHRLHTWKKYANEEKVDRGQDAIPTESAFHDILTSFYNIRNSVYEKMVKGKKFIIKTIPEKGHGEIFVHILSEHDQEKFRLEEERKKGDEMLLNIIVPKEIFKTETGELMVWSSKHYVPIETTVKDYILLGDLHARFTHREAH</sequence>
<feature type="signal peptide" evidence="1">
    <location>
        <begin position="1"/>
        <end position="25"/>
    </location>
</feature>
<reference evidence="2" key="1">
    <citation type="journal article" date="2007" name="Environ. Microbiol.">
        <title>Quantitative distribution of presumptive archaeal and bacterial nitrifiers in Monterey Bay and the North Pacific Subtropical Gyre.</title>
        <authorList>
            <person name="Mincer T.J."/>
            <person name="Church M.J."/>
            <person name="Taylor L.T."/>
            <person name="Preston C."/>
            <person name="Karl D.M."/>
            <person name="Delong E.F."/>
        </authorList>
    </citation>
    <scope>NUCLEOTIDE SEQUENCE</scope>
</reference>
<evidence type="ECO:0000256" key="1">
    <source>
        <dbReference type="SAM" id="SignalP"/>
    </source>
</evidence>
<name>A4GJ62_9BACT</name>
<protein>
    <recommendedName>
        <fullName evidence="3">DUF3108 domain-containing protein</fullName>
    </recommendedName>
</protein>
<feature type="chain" id="PRO_5002668353" description="DUF3108 domain-containing protein" evidence="1">
    <location>
        <begin position="26"/>
        <end position="284"/>
    </location>
</feature>
<dbReference type="AlphaFoldDB" id="A4GJ62"/>
<dbReference type="InterPro" id="IPR021457">
    <property type="entry name" value="DUF3108"/>
</dbReference>
<dbReference type="EMBL" id="EF106972">
    <property type="protein sequence ID" value="ABK80655.1"/>
    <property type="molecule type" value="Genomic_DNA"/>
</dbReference>
<keyword evidence="1" id="KW-0732">Signal</keyword>
<evidence type="ECO:0000313" key="2">
    <source>
        <dbReference type="EMBL" id="ABK80655.1"/>
    </source>
</evidence>
<organism evidence="2">
    <name type="scientific">uncultured marine Nitrospinaceae bacterium</name>
    <dbReference type="NCBI Taxonomy" id="482920"/>
    <lineage>
        <taxon>Bacteria</taxon>
        <taxon>Pseudomonadati</taxon>
        <taxon>Nitrospinota/Tectimicrobiota group</taxon>
        <taxon>Nitrospinota</taxon>
        <taxon>Nitrospinia</taxon>
        <taxon>Nitrospinales</taxon>
        <taxon>Nitrospinaceae</taxon>
        <taxon>environmental samples</taxon>
    </lineage>
</organism>
<accession>A4GJ62</accession>
<proteinExistence type="predicted"/>
<dbReference type="Pfam" id="PF11306">
    <property type="entry name" value="DUF3108"/>
    <property type="match status" value="1"/>
</dbReference>